<feature type="transmembrane region" description="Helical" evidence="1">
    <location>
        <begin position="56"/>
        <end position="74"/>
    </location>
</feature>
<dbReference type="EMBL" id="AP024484">
    <property type="protein sequence ID" value="BCS86350.1"/>
    <property type="molecule type" value="Genomic_DNA"/>
</dbReference>
<evidence type="ECO:0000313" key="4">
    <source>
        <dbReference type="Proteomes" id="UP001319045"/>
    </source>
</evidence>
<evidence type="ECO:0000259" key="2">
    <source>
        <dbReference type="Pfam" id="PF01757"/>
    </source>
</evidence>
<proteinExistence type="predicted"/>
<protein>
    <recommendedName>
        <fullName evidence="2">Acyltransferase 3 domain-containing protein</fullName>
    </recommendedName>
</protein>
<keyword evidence="1" id="KW-1133">Transmembrane helix</keyword>
<accession>A0ABN6EK87</accession>
<organism evidence="3 4">
    <name type="scientific">Prevotella herbatica</name>
    <dbReference type="NCBI Taxonomy" id="2801997"/>
    <lineage>
        <taxon>Bacteria</taxon>
        <taxon>Pseudomonadati</taxon>
        <taxon>Bacteroidota</taxon>
        <taxon>Bacteroidia</taxon>
        <taxon>Bacteroidales</taxon>
        <taxon>Prevotellaceae</taxon>
        <taxon>Prevotella</taxon>
    </lineage>
</organism>
<dbReference type="PANTHER" id="PTHR36927:SF4">
    <property type="entry name" value="BLR5718 PROTEIN"/>
    <property type="match status" value="1"/>
</dbReference>
<dbReference type="InterPro" id="IPR002656">
    <property type="entry name" value="Acyl_transf_3_dom"/>
</dbReference>
<feature type="transmembrane region" description="Helical" evidence="1">
    <location>
        <begin position="94"/>
        <end position="114"/>
    </location>
</feature>
<feature type="transmembrane region" description="Helical" evidence="1">
    <location>
        <begin position="297"/>
        <end position="319"/>
    </location>
</feature>
<feature type="transmembrane region" description="Helical" evidence="1">
    <location>
        <begin position="120"/>
        <end position="140"/>
    </location>
</feature>
<name>A0ABN6EK87_9BACT</name>
<dbReference type="PANTHER" id="PTHR36927">
    <property type="entry name" value="BLR4337 PROTEIN"/>
    <property type="match status" value="1"/>
</dbReference>
<evidence type="ECO:0000313" key="3">
    <source>
        <dbReference type="EMBL" id="BCS86350.1"/>
    </source>
</evidence>
<feature type="transmembrane region" description="Helical" evidence="1">
    <location>
        <begin position="12"/>
        <end position="36"/>
    </location>
</feature>
<sequence length="354" mass="40130">MNKTRYYYLDALRVFLSCIVFYHHAAIAFGASGGWYNKAVVTTTGLTQALLSASMGIDQSYFMSLFFFISALLIPSSFHRKGTKVFLIDRLNRLGIPLAIYFFILNPLLNYWIYGCWGSFGLGPMWFVFTLLLFESLYVVCQKLPNVSFRHCSKPSTLGIIFFMFISGAVAFLVRLIVPTGNTVFGLQLGYFPLYIGMYALGIVAQHNKWMDNINIKDSKPWFLLAILIGIPAMLITMGSCSNKMENFSGGWNMQAVFYAFWEPIMCVGISYFLLTLSKKIFNRPNRIIQKLSDNSFAFYFIHPYVVVGFTFLVGLFVISPITGLAIVCILGIPVCFIIAMIIKYCFRFIGIKL</sequence>
<gene>
    <name evidence="3" type="ORF">prwr041_22430</name>
</gene>
<dbReference type="Proteomes" id="UP001319045">
    <property type="component" value="Chromosome"/>
</dbReference>
<keyword evidence="1" id="KW-0812">Transmembrane</keyword>
<feature type="transmembrane region" description="Helical" evidence="1">
    <location>
        <begin position="160"/>
        <end position="178"/>
    </location>
</feature>
<keyword evidence="1" id="KW-0472">Membrane</keyword>
<feature type="transmembrane region" description="Helical" evidence="1">
    <location>
        <begin position="222"/>
        <end position="239"/>
    </location>
</feature>
<dbReference type="RefSeq" id="WP_207153911.1">
    <property type="nucleotide sequence ID" value="NZ_AP024484.1"/>
</dbReference>
<evidence type="ECO:0000256" key="1">
    <source>
        <dbReference type="SAM" id="Phobius"/>
    </source>
</evidence>
<feature type="transmembrane region" description="Helical" evidence="1">
    <location>
        <begin position="184"/>
        <end position="201"/>
    </location>
</feature>
<feature type="domain" description="Acyltransferase 3" evidence="2">
    <location>
        <begin position="6"/>
        <end position="341"/>
    </location>
</feature>
<keyword evidence="4" id="KW-1185">Reference proteome</keyword>
<feature type="transmembrane region" description="Helical" evidence="1">
    <location>
        <begin position="259"/>
        <end position="277"/>
    </location>
</feature>
<feature type="transmembrane region" description="Helical" evidence="1">
    <location>
        <begin position="325"/>
        <end position="347"/>
    </location>
</feature>
<reference evidence="3 4" key="1">
    <citation type="journal article" date="2022" name="Int. J. Syst. Evol. Microbiol.">
        <title>Prevotella herbatica sp. nov., a plant polysaccharide-decomposing anaerobic bacterium isolated from a methanogenic reactor.</title>
        <authorList>
            <person name="Uek A."/>
            <person name="Tonouchi A."/>
            <person name="Kaku N."/>
            <person name="Ueki K."/>
        </authorList>
    </citation>
    <scope>NUCLEOTIDE SEQUENCE [LARGE SCALE GENOMIC DNA]</scope>
    <source>
        <strain evidence="3 4">WR041</strain>
    </source>
</reference>
<dbReference type="InterPro" id="IPR050623">
    <property type="entry name" value="Glucan_succinyl_AcylTrfase"/>
</dbReference>
<dbReference type="Pfam" id="PF01757">
    <property type="entry name" value="Acyl_transf_3"/>
    <property type="match status" value="1"/>
</dbReference>